<dbReference type="InterPro" id="IPR003804">
    <property type="entry name" value="Lactate_perm"/>
</dbReference>
<dbReference type="PANTHER" id="PTHR30003:SF5">
    <property type="entry name" value="L-LACTATE PERMEASE"/>
    <property type="match status" value="1"/>
</dbReference>
<feature type="transmembrane region" description="Helical" evidence="8">
    <location>
        <begin position="193"/>
        <end position="212"/>
    </location>
</feature>
<name>A0ABW1L482_9BACL</name>
<feature type="transmembrane region" description="Helical" evidence="8">
    <location>
        <begin position="399"/>
        <end position="415"/>
    </location>
</feature>
<evidence type="ECO:0000256" key="5">
    <source>
        <dbReference type="ARBA" id="ARBA00022692"/>
    </source>
</evidence>
<evidence type="ECO:0000313" key="9">
    <source>
        <dbReference type="EMBL" id="MFC6038791.1"/>
    </source>
</evidence>
<feature type="transmembrane region" description="Helical" evidence="8">
    <location>
        <begin position="293"/>
        <end position="314"/>
    </location>
</feature>
<evidence type="ECO:0000256" key="6">
    <source>
        <dbReference type="ARBA" id="ARBA00022989"/>
    </source>
</evidence>
<dbReference type="EMBL" id="JBHSRI010000003">
    <property type="protein sequence ID" value="MFC6038791.1"/>
    <property type="molecule type" value="Genomic_DNA"/>
</dbReference>
<protein>
    <recommendedName>
        <fullName evidence="8">L-lactate permease</fullName>
    </recommendedName>
</protein>
<keyword evidence="10" id="KW-1185">Reference proteome</keyword>
<keyword evidence="3 8" id="KW-0813">Transport</keyword>
<comment type="subcellular location">
    <subcellularLocation>
        <location evidence="1 8">Cell membrane</location>
        <topology evidence="1 8">Multi-pass membrane protein</topology>
    </subcellularLocation>
</comment>
<feature type="transmembrane region" description="Helical" evidence="8">
    <location>
        <begin position="63"/>
        <end position="89"/>
    </location>
</feature>
<comment type="similarity">
    <text evidence="2 8">Belongs to the lactate permease family.</text>
</comment>
<feature type="transmembrane region" description="Helical" evidence="8">
    <location>
        <begin position="435"/>
        <end position="455"/>
    </location>
</feature>
<feature type="transmembrane region" description="Helical" evidence="8">
    <location>
        <begin position="224"/>
        <end position="241"/>
    </location>
</feature>
<evidence type="ECO:0000256" key="2">
    <source>
        <dbReference type="ARBA" id="ARBA00010100"/>
    </source>
</evidence>
<organism evidence="9 10">
    <name type="scientific">Paenisporosarcina macmurdoensis</name>
    <dbReference type="NCBI Taxonomy" id="212659"/>
    <lineage>
        <taxon>Bacteria</taxon>
        <taxon>Bacillati</taxon>
        <taxon>Bacillota</taxon>
        <taxon>Bacilli</taxon>
        <taxon>Bacillales</taxon>
        <taxon>Caryophanaceae</taxon>
        <taxon>Paenisporosarcina</taxon>
    </lineage>
</organism>
<feature type="transmembrane region" description="Helical" evidence="8">
    <location>
        <begin position="38"/>
        <end position="56"/>
    </location>
</feature>
<keyword evidence="6 8" id="KW-1133">Transmembrane helix</keyword>
<comment type="function">
    <text evidence="8">Uptake of L-lactate across the membrane. Can also transport D-lactate and glycolate.</text>
</comment>
<proteinExistence type="inferred from homology"/>
<evidence type="ECO:0000313" key="10">
    <source>
        <dbReference type="Proteomes" id="UP001596170"/>
    </source>
</evidence>
<keyword evidence="5 8" id="KW-0812">Transmembrane</keyword>
<feature type="transmembrane region" description="Helical" evidence="8">
    <location>
        <begin position="156"/>
        <end position="181"/>
    </location>
</feature>
<gene>
    <name evidence="9" type="ORF">ACFPYN_04895</name>
</gene>
<feature type="transmembrane region" description="Helical" evidence="8">
    <location>
        <begin position="361"/>
        <end position="379"/>
    </location>
</feature>
<evidence type="ECO:0000256" key="4">
    <source>
        <dbReference type="ARBA" id="ARBA00022475"/>
    </source>
</evidence>
<feature type="transmembrane region" description="Helical" evidence="8">
    <location>
        <begin position="12"/>
        <end position="32"/>
    </location>
</feature>
<dbReference type="PANTHER" id="PTHR30003">
    <property type="entry name" value="L-LACTATE PERMEASE"/>
    <property type="match status" value="1"/>
</dbReference>
<keyword evidence="7 8" id="KW-0472">Membrane</keyword>
<dbReference type="NCBIfam" id="TIGR00795">
    <property type="entry name" value="lctP"/>
    <property type="match status" value="1"/>
</dbReference>
<evidence type="ECO:0000256" key="7">
    <source>
        <dbReference type="ARBA" id="ARBA00023136"/>
    </source>
</evidence>
<evidence type="ECO:0000256" key="3">
    <source>
        <dbReference type="ARBA" id="ARBA00022448"/>
    </source>
</evidence>
<feature type="transmembrane region" description="Helical" evidence="8">
    <location>
        <begin position="247"/>
        <end position="264"/>
    </location>
</feature>
<sequence>MWIQDYNPLNNTYLSALVAALPVIFFLLGLTLFKMKGIIAALFTLIISIIVSTFLFQMTFLKAIAAVFHGIANGLWPIGYIVIMAVWLYKISVKTGKFDVIRGSIANISRDQRLQVLLIGFSFSAFLEGAAGFGVPIAICAALLTELGFRPLKAAMLCLIANAASGAFGAIGIPVIVGAQMGNMEPIDLSRTLAWTLPFISFIIPFLLVFILDKWKGIKETLPALLVVSGTYTALQTLTIIFLGPELANIISALVSMAVLALFLNKWQPKNIYRENPDEEVGVQQNYSLKEIILAWSPFYILTGMILIWSLPVFKALFLEGGLLYKTTLLLPIPGLDGQVVKVPPIAAIETPLIAIFKLDLISATGTAIFLAVMLTGMFSNRINLKEGMESLGDTLKELWIPVLTICFIMGFANLSNYAGLSSSIGLSLAKTGDIFPLVSPVLGWIGVFITGSVVSNNALFGNLQVVTGQQIGTSSALLLAANTSGGVMAKLISPQSIAIATAAVKETGQESTLLRMTIKYSLALLGLICIWTYLLSLFGI</sequence>
<keyword evidence="4 8" id="KW-1003">Cell membrane</keyword>
<dbReference type="RefSeq" id="WP_377732896.1">
    <property type="nucleotide sequence ID" value="NZ_JBHSRI010000003.1"/>
</dbReference>
<feature type="transmembrane region" description="Helical" evidence="8">
    <location>
        <begin position="521"/>
        <end position="540"/>
    </location>
</feature>
<dbReference type="Proteomes" id="UP001596170">
    <property type="component" value="Unassembled WGS sequence"/>
</dbReference>
<evidence type="ECO:0000256" key="1">
    <source>
        <dbReference type="ARBA" id="ARBA00004651"/>
    </source>
</evidence>
<feature type="transmembrane region" description="Helical" evidence="8">
    <location>
        <begin position="116"/>
        <end position="144"/>
    </location>
</feature>
<comment type="caution">
    <text evidence="9">The sequence shown here is derived from an EMBL/GenBank/DDBJ whole genome shotgun (WGS) entry which is preliminary data.</text>
</comment>
<dbReference type="Pfam" id="PF02652">
    <property type="entry name" value="Lactate_perm"/>
    <property type="match status" value="1"/>
</dbReference>
<evidence type="ECO:0000256" key="8">
    <source>
        <dbReference type="RuleBase" id="RU365092"/>
    </source>
</evidence>
<accession>A0ABW1L482</accession>
<reference evidence="10" key="1">
    <citation type="journal article" date="2019" name="Int. J. Syst. Evol. Microbiol.">
        <title>The Global Catalogue of Microorganisms (GCM) 10K type strain sequencing project: providing services to taxonomists for standard genome sequencing and annotation.</title>
        <authorList>
            <consortium name="The Broad Institute Genomics Platform"/>
            <consortium name="The Broad Institute Genome Sequencing Center for Infectious Disease"/>
            <person name="Wu L."/>
            <person name="Ma J."/>
        </authorList>
    </citation>
    <scope>NUCLEOTIDE SEQUENCE [LARGE SCALE GENOMIC DNA]</scope>
    <source>
        <strain evidence="10">CCUG 54527</strain>
    </source>
</reference>